<protein>
    <submittedName>
        <fullName evidence="8">PTS sugar transporter subunit IIA</fullName>
    </submittedName>
</protein>
<dbReference type="Gene3D" id="3.40.930.10">
    <property type="entry name" value="Mannitol-specific EII, Chain A"/>
    <property type="match status" value="1"/>
</dbReference>
<keyword evidence="8" id="KW-0813">Transport</keyword>
<comment type="caution">
    <text evidence="8">The sequence shown here is derived from an EMBL/GenBank/DDBJ whole genome shotgun (WGS) entry which is preliminary data.</text>
</comment>
<dbReference type="SUPFAM" id="SSF63520">
    <property type="entry name" value="PTS-regulatory domain, PRD"/>
    <property type="match status" value="1"/>
</dbReference>
<evidence type="ECO:0000313" key="8">
    <source>
        <dbReference type="EMBL" id="MDB7983420.1"/>
    </source>
</evidence>
<evidence type="ECO:0000313" key="9">
    <source>
        <dbReference type="Proteomes" id="UP001212981"/>
    </source>
</evidence>
<keyword evidence="2" id="KW-0677">Repeat</keyword>
<dbReference type="InterPro" id="IPR050661">
    <property type="entry name" value="BglG_antiterminators"/>
</dbReference>
<dbReference type="SUPFAM" id="SSF52794">
    <property type="entry name" value="PTS system IIB component-like"/>
    <property type="match status" value="1"/>
</dbReference>
<dbReference type="InterPro" id="IPR036095">
    <property type="entry name" value="PTS_EIIB-like_sf"/>
</dbReference>
<dbReference type="GO" id="GO:0008982">
    <property type="term" value="F:protein-N(PI)-phosphohistidine-sugar phosphotransferase activity"/>
    <property type="evidence" value="ECO:0007669"/>
    <property type="project" value="InterPro"/>
</dbReference>
<keyword evidence="8" id="KW-0762">Sugar transport</keyword>
<dbReference type="InterPro" id="IPR013011">
    <property type="entry name" value="PTS_EIIB_2"/>
</dbReference>
<keyword evidence="1" id="KW-0808">Transferase</keyword>
<evidence type="ECO:0000256" key="1">
    <source>
        <dbReference type="ARBA" id="ARBA00022679"/>
    </source>
</evidence>
<evidence type="ECO:0000259" key="5">
    <source>
        <dbReference type="PROSITE" id="PS51094"/>
    </source>
</evidence>
<dbReference type="GO" id="GO:0009401">
    <property type="term" value="P:phosphoenolpyruvate-dependent sugar phosphotransferase system"/>
    <property type="evidence" value="ECO:0007669"/>
    <property type="project" value="InterPro"/>
</dbReference>
<proteinExistence type="predicted"/>
<feature type="domain" description="PTS EIIB type-2" evidence="6">
    <location>
        <begin position="399"/>
        <end position="492"/>
    </location>
</feature>
<dbReference type="Proteomes" id="UP001212981">
    <property type="component" value="Unassembled WGS sequence"/>
</dbReference>
<dbReference type="RefSeq" id="WP_272004066.1">
    <property type="nucleotide sequence ID" value="NZ_JAQLXO010000037.1"/>
</dbReference>
<dbReference type="Pfam" id="PF00359">
    <property type="entry name" value="PTS_EIIA_2"/>
    <property type="match status" value="1"/>
</dbReference>
<dbReference type="PROSITE" id="PS51372">
    <property type="entry name" value="PRD_2"/>
    <property type="match status" value="1"/>
</dbReference>
<dbReference type="InterPro" id="IPR002178">
    <property type="entry name" value="PTS_EIIA_type-2_dom"/>
</dbReference>
<sequence length="682" mass="79699">MKTNRRILRLVEYFERSPVVNLEHLQAELNLNENVIRYEIENLNDYLELLNLPLIYKKDGNYISDIRDYDALIKSLSSIYKMSPDERKNVLFYELAYGNKLNITHMMNLLDVSRNTVKSDLTFLKEELESESIHMEGYKICLNQEREIRTFIFNRWKNQFNLLREKKLKKGADDILFQRISNDFRDKKISYIEEFVDEVISFTNNKDLSEIFYLYTIIMIHRLMHDYYISDNKDNNPVDVKLYQFIKDHINKVEKEFCVNLTTHEIQDLTGVLIGYNNFYYNQLFEENSIKSNLFVASLIAYVENNLNVSFEEDNILLEGLYEHTKATMYRLNHHFANSINSVDVDIGKHNEIFLIVKSGLETLADFMGAELNDEEIALFTFHFLGALQRLEEQNKIIKRALLICNSGYSTSVLLKNILQNNYNLEVLGSVSIYKLKDIDLRNVDILVSTVNSSLDITIDKKIPVIYISPFLNFKDVQILRDYGITKRRNKPDVDVKQLINIIKNNCVVINEEKLNEDLSDLFKNTFSKISRTRNLFEQINVEDIFLIDQDIRWDQMIYIAGKHLMDTNKITESYINEIFTLIADYGPHFIIKNNIGIPHARIESGAISNGISIVFSPKGIIFPDGQIVKLLIFIASKNKAELISTVLKCEELSNNKDLYKNLKQLTSKKDLADYFLKEISK</sequence>
<evidence type="ECO:0000259" key="7">
    <source>
        <dbReference type="PROSITE" id="PS51372"/>
    </source>
</evidence>
<evidence type="ECO:0000256" key="3">
    <source>
        <dbReference type="ARBA" id="ARBA00023015"/>
    </source>
</evidence>
<accession>A0AAW6CZE4</accession>
<dbReference type="CDD" id="cd05568">
    <property type="entry name" value="PTS_IIB_bgl_like"/>
    <property type="match status" value="1"/>
</dbReference>
<dbReference type="GO" id="GO:0006355">
    <property type="term" value="P:regulation of DNA-templated transcription"/>
    <property type="evidence" value="ECO:0007669"/>
    <property type="project" value="InterPro"/>
</dbReference>
<dbReference type="Pfam" id="PF00874">
    <property type="entry name" value="PRD"/>
    <property type="match status" value="1"/>
</dbReference>
<dbReference type="EMBL" id="JAQLXO010000037">
    <property type="protein sequence ID" value="MDB7983420.1"/>
    <property type="molecule type" value="Genomic_DNA"/>
</dbReference>
<feature type="domain" description="PRD" evidence="7">
    <location>
        <begin position="287"/>
        <end position="394"/>
    </location>
</feature>
<dbReference type="Gene3D" id="3.40.50.2300">
    <property type="match status" value="1"/>
</dbReference>
<dbReference type="Gene3D" id="1.10.1790.10">
    <property type="entry name" value="PRD domain"/>
    <property type="match status" value="1"/>
</dbReference>
<evidence type="ECO:0000256" key="2">
    <source>
        <dbReference type="ARBA" id="ARBA00022737"/>
    </source>
</evidence>
<dbReference type="InterPro" id="IPR036634">
    <property type="entry name" value="PRD_sf"/>
</dbReference>
<gene>
    <name evidence="8" type="ORF">PND82_11415</name>
</gene>
<dbReference type="InterPro" id="IPR011608">
    <property type="entry name" value="PRD"/>
</dbReference>
<dbReference type="InterPro" id="IPR016152">
    <property type="entry name" value="PTrfase/Anion_transptr"/>
</dbReference>
<dbReference type="PANTHER" id="PTHR30185:SF18">
    <property type="entry name" value="TRANSCRIPTIONAL REGULATOR MTLR"/>
    <property type="match status" value="1"/>
</dbReference>
<organism evidence="8 9">
    <name type="scientific">Faecalicoccus pleomorphus</name>
    <dbReference type="NCBI Taxonomy" id="1323"/>
    <lineage>
        <taxon>Bacteria</taxon>
        <taxon>Bacillati</taxon>
        <taxon>Bacillota</taxon>
        <taxon>Erysipelotrichia</taxon>
        <taxon>Erysipelotrichales</taxon>
        <taxon>Erysipelotrichaceae</taxon>
        <taxon>Faecalicoccus</taxon>
    </lineage>
</organism>
<keyword evidence="3" id="KW-0805">Transcription regulation</keyword>
<feature type="domain" description="PTS EIIA type-2" evidence="5">
    <location>
        <begin position="538"/>
        <end position="679"/>
    </location>
</feature>
<keyword evidence="4" id="KW-0804">Transcription</keyword>
<dbReference type="PROSITE" id="PS51099">
    <property type="entry name" value="PTS_EIIB_TYPE_2"/>
    <property type="match status" value="1"/>
</dbReference>
<dbReference type="PANTHER" id="PTHR30185">
    <property type="entry name" value="CRYPTIC BETA-GLUCOSIDE BGL OPERON ANTITERMINATOR"/>
    <property type="match status" value="1"/>
</dbReference>
<reference evidence="8" key="1">
    <citation type="submission" date="2023-01" db="EMBL/GenBank/DDBJ databases">
        <title>Human gut microbiome strain richness.</title>
        <authorList>
            <person name="Chen-Liaw A."/>
        </authorList>
    </citation>
    <scope>NUCLEOTIDE SEQUENCE</scope>
    <source>
        <strain evidence="8">D8_m1001271B151109d0_201107</strain>
    </source>
</reference>
<name>A0AAW6CZE4_9FIRM</name>
<dbReference type="PROSITE" id="PS51094">
    <property type="entry name" value="PTS_EIIA_TYPE_2"/>
    <property type="match status" value="1"/>
</dbReference>
<dbReference type="SUPFAM" id="SSF55804">
    <property type="entry name" value="Phoshotransferase/anion transport protein"/>
    <property type="match status" value="1"/>
</dbReference>
<dbReference type="AlphaFoldDB" id="A0AAW6CZE4"/>
<evidence type="ECO:0000259" key="6">
    <source>
        <dbReference type="PROSITE" id="PS51099"/>
    </source>
</evidence>
<evidence type="ECO:0000256" key="4">
    <source>
        <dbReference type="ARBA" id="ARBA00023163"/>
    </source>
</evidence>